<dbReference type="Proteomes" id="UP001501490">
    <property type="component" value="Unassembled WGS sequence"/>
</dbReference>
<evidence type="ECO:0000313" key="2">
    <source>
        <dbReference type="Proteomes" id="UP001501490"/>
    </source>
</evidence>
<gene>
    <name evidence="1" type="ORF">GCM10022236_23810</name>
</gene>
<organism evidence="1 2">
    <name type="scientific">Microlunatus ginsengisoli</name>
    <dbReference type="NCBI Taxonomy" id="363863"/>
    <lineage>
        <taxon>Bacteria</taxon>
        <taxon>Bacillati</taxon>
        <taxon>Actinomycetota</taxon>
        <taxon>Actinomycetes</taxon>
        <taxon>Propionibacteriales</taxon>
        <taxon>Propionibacteriaceae</taxon>
        <taxon>Microlunatus</taxon>
    </lineage>
</organism>
<dbReference type="RefSeq" id="WP_344804698.1">
    <property type="nucleotide sequence ID" value="NZ_BAABAB010000016.1"/>
</dbReference>
<keyword evidence="2" id="KW-1185">Reference proteome</keyword>
<name>A0ABP6ZWT2_9ACTN</name>
<proteinExistence type="predicted"/>
<sequence length="91" mass="10341">MAEFPFFRAGDYVAATYTDDGVGSTRAHTTIGVVYEHMDCLRVGNDMLYMLDHRFYDPELTNLTVLFAAPAVPRRPEPVVPYPFAPDDRLR</sequence>
<dbReference type="EMBL" id="BAABAB010000016">
    <property type="protein sequence ID" value="GAA3620825.1"/>
    <property type="molecule type" value="Genomic_DNA"/>
</dbReference>
<comment type="caution">
    <text evidence="1">The sequence shown here is derived from an EMBL/GenBank/DDBJ whole genome shotgun (WGS) entry which is preliminary data.</text>
</comment>
<reference evidence="2" key="1">
    <citation type="journal article" date="2019" name="Int. J. Syst. Evol. Microbiol.">
        <title>The Global Catalogue of Microorganisms (GCM) 10K type strain sequencing project: providing services to taxonomists for standard genome sequencing and annotation.</title>
        <authorList>
            <consortium name="The Broad Institute Genomics Platform"/>
            <consortium name="The Broad Institute Genome Sequencing Center for Infectious Disease"/>
            <person name="Wu L."/>
            <person name="Ma J."/>
        </authorList>
    </citation>
    <scope>NUCLEOTIDE SEQUENCE [LARGE SCALE GENOMIC DNA]</scope>
    <source>
        <strain evidence="2">JCM 16929</strain>
    </source>
</reference>
<evidence type="ECO:0000313" key="1">
    <source>
        <dbReference type="EMBL" id="GAA3620825.1"/>
    </source>
</evidence>
<evidence type="ECO:0008006" key="3">
    <source>
        <dbReference type="Google" id="ProtNLM"/>
    </source>
</evidence>
<accession>A0ABP6ZWT2</accession>
<protein>
    <recommendedName>
        <fullName evidence="3">Amine oxidase</fullName>
    </recommendedName>
</protein>